<sequence length="49" mass="5901">MSRGFRIKRFFDTFLLKLFSNADKYNDNTTTKSKKLAIIFVTFLQLEEY</sequence>
<evidence type="ECO:0000313" key="2">
    <source>
        <dbReference type="Proteomes" id="UP000000852"/>
    </source>
</evidence>
<organism evidence="1 2">
    <name type="scientific">Pedobacter heparinus (strain ATCC 13125 / DSM 2366 / CIP 104194 / JCM 7457 / NBRC 12017 / NCIMB 9290 / NRRL B-14731 / HIM 762-3)</name>
    <dbReference type="NCBI Taxonomy" id="485917"/>
    <lineage>
        <taxon>Bacteria</taxon>
        <taxon>Pseudomonadati</taxon>
        <taxon>Bacteroidota</taxon>
        <taxon>Sphingobacteriia</taxon>
        <taxon>Sphingobacteriales</taxon>
        <taxon>Sphingobacteriaceae</taxon>
        <taxon>Pedobacter</taxon>
    </lineage>
</organism>
<protein>
    <submittedName>
        <fullName evidence="1">Uncharacterized protein</fullName>
    </submittedName>
</protein>
<proteinExistence type="predicted"/>
<dbReference type="EMBL" id="CP001681">
    <property type="protein sequence ID" value="ACU06071.1"/>
    <property type="molecule type" value="Genomic_DNA"/>
</dbReference>
<keyword evidence="2" id="KW-1185">Reference proteome</keyword>
<dbReference type="HOGENOM" id="CLU_3138837_0_0_10"/>
<dbReference type="AlphaFoldDB" id="C6XV63"/>
<name>C6XV63_PEDHD</name>
<evidence type="ECO:0000313" key="1">
    <source>
        <dbReference type="EMBL" id="ACU06071.1"/>
    </source>
</evidence>
<reference evidence="1 2" key="1">
    <citation type="journal article" date="2009" name="Stand. Genomic Sci.">
        <title>Complete genome sequence of Pedobacter heparinus type strain (HIM 762-3).</title>
        <authorList>
            <person name="Han C."/>
            <person name="Spring S."/>
            <person name="Lapidus A."/>
            <person name="Del Rio T.G."/>
            <person name="Tice H."/>
            <person name="Copeland A."/>
            <person name="Cheng J.F."/>
            <person name="Lucas S."/>
            <person name="Chen F."/>
            <person name="Nolan M."/>
            <person name="Bruce D."/>
            <person name="Goodwin L."/>
            <person name="Pitluck S."/>
            <person name="Ivanova N."/>
            <person name="Mavromatis K."/>
            <person name="Mikhailova N."/>
            <person name="Pati A."/>
            <person name="Chen A."/>
            <person name="Palaniappan K."/>
            <person name="Land M."/>
            <person name="Hauser L."/>
            <person name="Chang Y.J."/>
            <person name="Jeffries C.C."/>
            <person name="Saunders E."/>
            <person name="Chertkov O."/>
            <person name="Brettin T."/>
            <person name="Goker M."/>
            <person name="Rohde M."/>
            <person name="Bristow J."/>
            <person name="Eisen J.A."/>
            <person name="Markowitz V."/>
            <person name="Hugenholtz P."/>
            <person name="Kyrpides N.C."/>
            <person name="Klenk H.P."/>
            <person name="Detter J.C."/>
        </authorList>
    </citation>
    <scope>NUCLEOTIDE SEQUENCE [LARGE SCALE GENOMIC DNA]</scope>
    <source>
        <strain evidence="2">ATCC 13125 / DSM 2366 / CIP 104194 / JCM 7457 / NBRC 12017 / NCIMB 9290 / NRRL B-14731 / HIM 762-3</strain>
    </source>
</reference>
<dbReference type="KEGG" id="phe:Phep_3880"/>
<dbReference type="Proteomes" id="UP000000852">
    <property type="component" value="Chromosome"/>
</dbReference>
<accession>C6XV63</accession>
<gene>
    <name evidence="1" type="ordered locus">Phep_3880</name>
</gene>